<evidence type="ECO:0000256" key="1">
    <source>
        <dbReference type="ARBA" id="ARBA00012928"/>
    </source>
</evidence>
<gene>
    <name evidence="9" type="ORF">LOTGIDRAFT_118322</name>
</gene>
<protein>
    <recommendedName>
        <fullName evidence="1">protein acetyllysine N-acetyltransferase</fullName>
        <ecNumber evidence="1">2.3.1.286</ecNumber>
    </recommendedName>
</protein>
<dbReference type="OMA" id="DTIPRHI"/>
<feature type="binding site" evidence="7">
    <location>
        <position position="171"/>
    </location>
    <ligand>
        <name>Zn(2+)</name>
        <dbReference type="ChEBI" id="CHEBI:29105"/>
    </ligand>
</feature>
<dbReference type="KEGG" id="lgi:LOTGIDRAFT_118322"/>
<dbReference type="AlphaFoldDB" id="V4ALP5"/>
<dbReference type="OrthoDB" id="2919105at2759"/>
<dbReference type="GO" id="GO:0005634">
    <property type="term" value="C:nucleus"/>
    <property type="evidence" value="ECO:0007669"/>
    <property type="project" value="TreeGrafter"/>
</dbReference>
<dbReference type="RefSeq" id="XP_009054795.1">
    <property type="nucleotide sequence ID" value="XM_009056547.1"/>
</dbReference>
<dbReference type="GO" id="GO:0000122">
    <property type="term" value="P:negative regulation of transcription by RNA polymerase II"/>
    <property type="evidence" value="ECO:0007669"/>
    <property type="project" value="TreeGrafter"/>
</dbReference>
<dbReference type="GeneID" id="20231604"/>
<dbReference type="InterPro" id="IPR003000">
    <property type="entry name" value="Sirtuin"/>
</dbReference>
<dbReference type="InterPro" id="IPR026590">
    <property type="entry name" value="Ssirtuin_cat_dom"/>
</dbReference>
<evidence type="ECO:0000256" key="4">
    <source>
        <dbReference type="ARBA" id="ARBA00022833"/>
    </source>
</evidence>
<dbReference type="Pfam" id="PF02146">
    <property type="entry name" value="SIR2"/>
    <property type="match status" value="1"/>
</dbReference>
<dbReference type="EMBL" id="KB201802">
    <property type="protein sequence ID" value="ESO94511.1"/>
    <property type="molecule type" value="Genomic_DNA"/>
</dbReference>
<sequence length="239" mass="26805">MNEEEKLLVKEAAKTVEFFDSTDKIQTEASKVAELIRNSQHCVCFTGAGISTSAGIGDYRGKSGKWTQQDQEKITNSDLRPTYTHEALHKLIDMGLIKYIISQNGDGLHILSQVPPDKISELHGNVFIEKCELCGQRYERSSEIKKPAHAKQCHLCGLSHRTSRRCTEKGCKGYLIDTIINFKDNLEDEIYKKAEDHASKSDVMLCLGTTLLVSPANELVEMTREPQTIVICNRLASLF</sequence>
<dbReference type="GO" id="GO:0017136">
    <property type="term" value="F:histone deacetylase activity, NAD-dependent"/>
    <property type="evidence" value="ECO:0007669"/>
    <property type="project" value="TreeGrafter"/>
</dbReference>
<evidence type="ECO:0000259" key="8">
    <source>
        <dbReference type="PROSITE" id="PS50305"/>
    </source>
</evidence>
<evidence type="ECO:0000313" key="10">
    <source>
        <dbReference type="Proteomes" id="UP000030746"/>
    </source>
</evidence>
<dbReference type="CTD" id="20231604"/>
<evidence type="ECO:0000256" key="6">
    <source>
        <dbReference type="ARBA" id="ARBA00038170"/>
    </source>
</evidence>
<feature type="binding site" evidence="7">
    <location>
        <position position="134"/>
    </location>
    <ligand>
        <name>Zn(2+)</name>
        <dbReference type="ChEBI" id="CHEBI:29105"/>
    </ligand>
</feature>
<keyword evidence="3 7" id="KW-0479">Metal-binding</keyword>
<evidence type="ECO:0000256" key="3">
    <source>
        <dbReference type="ARBA" id="ARBA00022723"/>
    </source>
</evidence>
<feature type="binding site" evidence="7">
    <location>
        <position position="131"/>
    </location>
    <ligand>
        <name>Zn(2+)</name>
        <dbReference type="ChEBI" id="CHEBI:29105"/>
    </ligand>
</feature>
<comment type="similarity">
    <text evidence="6">Belongs to the sirtuin family. Class IV subfamily.</text>
</comment>
<feature type="active site" description="Proton acceptor" evidence="7">
    <location>
        <position position="123"/>
    </location>
</feature>
<dbReference type="GO" id="GO:0046872">
    <property type="term" value="F:metal ion binding"/>
    <property type="evidence" value="ECO:0007669"/>
    <property type="project" value="UniProtKB-KW"/>
</dbReference>
<keyword evidence="10" id="KW-1185">Reference proteome</keyword>
<dbReference type="GO" id="GO:0070403">
    <property type="term" value="F:NAD+ binding"/>
    <property type="evidence" value="ECO:0007669"/>
    <property type="project" value="InterPro"/>
</dbReference>
<name>V4ALP5_LOTGI</name>
<dbReference type="EC" id="2.3.1.286" evidence="1"/>
<reference evidence="9 10" key="1">
    <citation type="journal article" date="2013" name="Nature">
        <title>Insights into bilaterian evolution from three spiralian genomes.</title>
        <authorList>
            <person name="Simakov O."/>
            <person name="Marletaz F."/>
            <person name="Cho S.J."/>
            <person name="Edsinger-Gonzales E."/>
            <person name="Havlak P."/>
            <person name="Hellsten U."/>
            <person name="Kuo D.H."/>
            <person name="Larsson T."/>
            <person name="Lv J."/>
            <person name="Arendt D."/>
            <person name="Savage R."/>
            <person name="Osoegawa K."/>
            <person name="de Jong P."/>
            <person name="Grimwood J."/>
            <person name="Chapman J.A."/>
            <person name="Shapiro H."/>
            <person name="Aerts A."/>
            <person name="Otillar R.P."/>
            <person name="Terry A.Y."/>
            <person name="Boore J.L."/>
            <person name="Grigoriev I.V."/>
            <person name="Lindberg D.R."/>
            <person name="Seaver E.C."/>
            <person name="Weisblat D.A."/>
            <person name="Putnam N.H."/>
            <person name="Rokhsar D.S."/>
        </authorList>
    </citation>
    <scope>NUCLEOTIDE SEQUENCE [LARGE SCALE GENOMIC DNA]</scope>
</reference>
<organism evidence="9 10">
    <name type="scientific">Lottia gigantea</name>
    <name type="common">Giant owl limpet</name>
    <dbReference type="NCBI Taxonomy" id="225164"/>
    <lineage>
        <taxon>Eukaryota</taxon>
        <taxon>Metazoa</taxon>
        <taxon>Spiralia</taxon>
        <taxon>Lophotrochozoa</taxon>
        <taxon>Mollusca</taxon>
        <taxon>Gastropoda</taxon>
        <taxon>Patellogastropoda</taxon>
        <taxon>Lottioidea</taxon>
        <taxon>Lottiidae</taxon>
        <taxon>Lottia</taxon>
    </lineage>
</organism>
<dbReference type="HOGENOM" id="CLU_023643_6_1_1"/>
<dbReference type="Proteomes" id="UP000030746">
    <property type="component" value="Unassembled WGS sequence"/>
</dbReference>
<keyword evidence="4 7" id="KW-0862">Zinc</keyword>
<proteinExistence type="inferred from homology"/>
<dbReference type="PANTHER" id="PTHR11085:SF12">
    <property type="entry name" value="NAD-DEPENDENT PROTEIN DEACYLASE SIRTUIN-6"/>
    <property type="match status" value="1"/>
</dbReference>
<dbReference type="InterPro" id="IPR029035">
    <property type="entry name" value="DHS-like_NAD/FAD-binding_dom"/>
</dbReference>
<evidence type="ECO:0000256" key="2">
    <source>
        <dbReference type="ARBA" id="ARBA00022679"/>
    </source>
</evidence>
<evidence type="ECO:0000313" key="9">
    <source>
        <dbReference type="EMBL" id="ESO94511.1"/>
    </source>
</evidence>
<keyword evidence="5" id="KW-0520">NAD</keyword>
<feature type="binding site" evidence="7">
    <location>
        <position position="166"/>
    </location>
    <ligand>
        <name>Zn(2+)</name>
        <dbReference type="ChEBI" id="CHEBI:29105"/>
    </ligand>
</feature>
<dbReference type="Gene3D" id="2.20.28.200">
    <property type="match status" value="1"/>
</dbReference>
<keyword evidence="2" id="KW-0808">Transferase</keyword>
<evidence type="ECO:0000256" key="5">
    <source>
        <dbReference type="ARBA" id="ARBA00023027"/>
    </source>
</evidence>
<dbReference type="Gene3D" id="3.40.50.1220">
    <property type="entry name" value="TPP-binding domain"/>
    <property type="match status" value="1"/>
</dbReference>
<dbReference type="SUPFAM" id="SSF52467">
    <property type="entry name" value="DHS-like NAD/FAD-binding domain"/>
    <property type="match status" value="1"/>
</dbReference>
<dbReference type="PROSITE" id="PS50305">
    <property type="entry name" value="SIRTUIN"/>
    <property type="match status" value="1"/>
</dbReference>
<dbReference type="PANTHER" id="PTHR11085">
    <property type="entry name" value="NAD-DEPENDENT PROTEIN DEACYLASE SIRTUIN-5, MITOCHONDRIAL-RELATED"/>
    <property type="match status" value="1"/>
</dbReference>
<evidence type="ECO:0000256" key="7">
    <source>
        <dbReference type="PROSITE-ProRule" id="PRU00236"/>
    </source>
</evidence>
<dbReference type="GO" id="GO:0003714">
    <property type="term" value="F:transcription corepressor activity"/>
    <property type="evidence" value="ECO:0007669"/>
    <property type="project" value="TreeGrafter"/>
</dbReference>
<dbReference type="STRING" id="225164.V4ALP5"/>
<dbReference type="InterPro" id="IPR050134">
    <property type="entry name" value="NAD-dep_sirtuin_deacylases"/>
</dbReference>
<accession>V4ALP5</accession>
<feature type="domain" description="Deacetylase sirtuin-type" evidence="8">
    <location>
        <begin position="22"/>
        <end position="239"/>
    </location>
</feature>